<evidence type="ECO:0000313" key="1">
    <source>
        <dbReference type="EMBL" id="KAK8093728.1"/>
    </source>
</evidence>
<reference evidence="1 2" key="1">
    <citation type="submission" date="2023-01" db="EMBL/GenBank/DDBJ databases">
        <title>Analysis of 21 Apiospora genomes using comparative genomics revels a genus with tremendous synthesis potential of carbohydrate active enzymes and secondary metabolites.</title>
        <authorList>
            <person name="Sorensen T."/>
        </authorList>
    </citation>
    <scope>NUCLEOTIDE SEQUENCE [LARGE SCALE GENOMIC DNA]</scope>
    <source>
        <strain evidence="1 2">CBS 114990</strain>
    </source>
</reference>
<organism evidence="1 2">
    <name type="scientific">Apiospora hydei</name>
    <dbReference type="NCBI Taxonomy" id="1337664"/>
    <lineage>
        <taxon>Eukaryota</taxon>
        <taxon>Fungi</taxon>
        <taxon>Dikarya</taxon>
        <taxon>Ascomycota</taxon>
        <taxon>Pezizomycotina</taxon>
        <taxon>Sordariomycetes</taxon>
        <taxon>Xylariomycetidae</taxon>
        <taxon>Amphisphaeriales</taxon>
        <taxon>Apiosporaceae</taxon>
        <taxon>Apiospora</taxon>
    </lineage>
</organism>
<accession>A0ABR1XAN2</accession>
<evidence type="ECO:0000313" key="2">
    <source>
        <dbReference type="Proteomes" id="UP001433268"/>
    </source>
</evidence>
<dbReference type="EMBL" id="JAQQWN010000002">
    <property type="protein sequence ID" value="KAK8093728.1"/>
    <property type="molecule type" value="Genomic_DNA"/>
</dbReference>
<dbReference type="RefSeq" id="XP_066674501.1">
    <property type="nucleotide sequence ID" value="XM_066804728.1"/>
</dbReference>
<keyword evidence="2" id="KW-1185">Reference proteome</keyword>
<sequence length="117" mass="12776">MDQCDWVAALGVCFQIVGHSRLESSSPEPRYHDECAVMTMEDIAKSCECAGNIHHAIAWLKQASVSGGIVWGQSETLAHVHDKLRELLKQAGMYEELEIWAPSADSSESRNAMSGGS</sequence>
<dbReference type="Proteomes" id="UP001433268">
    <property type="component" value="Unassembled WGS sequence"/>
</dbReference>
<proteinExistence type="predicted"/>
<comment type="caution">
    <text evidence="1">The sequence shown here is derived from an EMBL/GenBank/DDBJ whole genome shotgun (WGS) entry which is preliminary data.</text>
</comment>
<name>A0ABR1XAN2_9PEZI</name>
<protein>
    <submittedName>
        <fullName evidence="1">Uncharacterized protein</fullName>
    </submittedName>
</protein>
<gene>
    <name evidence="1" type="ORF">PG997_000413</name>
</gene>
<dbReference type="GeneID" id="92037788"/>